<dbReference type="Proteomes" id="UP001055811">
    <property type="component" value="Linkage Group LG09"/>
</dbReference>
<comment type="caution">
    <text evidence="1">The sequence shown here is derived from an EMBL/GenBank/DDBJ whole genome shotgun (WGS) entry which is preliminary data.</text>
</comment>
<evidence type="ECO:0000313" key="1">
    <source>
        <dbReference type="EMBL" id="KAI3691258.1"/>
    </source>
</evidence>
<protein>
    <submittedName>
        <fullName evidence="1">Uncharacterized protein</fullName>
    </submittedName>
</protein>
<reference evidence="1 2" key="2">
    <citation type="journal article" date="2022" name="Mol. Ecol. Resour.">
        <title>The genomes of chicory, endive, great burdock and yacon provide insights into Asteraceae paleo-polyploidization history and plant inulin production.</title>
        <authorList>
            <person name="Fan W."/>
            <person name="Wang S."/>
            <person name="Wang H."/>
            <person name="Wang A."/>
            <person name="Jiang F."/>
            <person name="Liu H."/>
            <person name="Zhao H."/>
            <person name="Xu D."/>
            <person name="Zhang Y."/>
        </authorList>
    </citation>
    <scope>NUCLEOTIDE SEQUENCE [LARGE SCALE GENOMIC DNA]</scope>
    <source>
        <strain evidence="2">cv. Punajuju</strain>
        <tissue evidence="1">Leaves</tissue>
    </source>
</reference>
<gene>
    <name evidence="1" type="ORF">L2E82_49522</name>
</gene>
<reference evidence="2" key="1">
    <citation type="journal article" date="2022" name="Mol. Ecol. Resour.">
        <title>The genomes of chicory, endive, great burdock and yacon provide insights into Asteraceae palaeo-polyploidization history and plant inulin production.</title>
        <authorList>
            <person name="Fan W."/>
            <person name="Wang S."/>
            <person name="Wang H."/>
            <person name="Wang A."/>
            <person name="Jiang F."/>
            <person name="Liu H."/>
            <person name="Zhao H."/>
            <person name="Xu D."/>
            <person name="Zhang Y."/>
        </authorList>
    </citation>
    <scope>NUCLEOTIDE SEQUENCE [LARGE SCALE GENOMIC DNA]</scope>
    <source>
        <strain evidence="2">cv. Punajuju</strain>
    </source>
</reference>
<sequence>MLETVGMSSIEGGNESLYGRQLKVSDNLILCRGCCWAKSVLGSEDLVDSNRREETKSGDTVNPGGVRSGGRREFNLGSALGKAVIEPCGLAMNLRDGGVAPDN</sequence>
<evidence type="ECO:0000313" key="2">
    <source>
        <dbReference type="Proteomes" id="UP001055811"/>
    </source>
</evidence>
<dbReference type="EMBL" id="CM042017">
    <property type="protein sequence ID" value="KAI3691258.1"/>
    <property type="molecule type" value="Genomic_DNA"/>
</dbReference>
<name>A0ACB8Z0V0_CICIN</name>
<organism evidence="1 2">
    <name type="scientific">Cichorium intybus</name>
    <name type="common">Chicory</name>
    <dbReference type="NCBI Taxonomy" id="13427"/>
    <lineage>
        <taxon>Eukaryota</taxon>
        <taxon>Viridiplantae</taxon>
        <taxon>Streptophyta</taxon>
        <taxon>Embryophyta</taxon>
        <taxon>Tracheophyta</taxon>
        <taxon>Spermatophyta</taxon>
        <taxon>Magnoliopsida</taxon>
        <taxon>eudicotyledons</taxon>
        <taxon>Gunneridae</taxon>
        <taxon>Pentapetalae</taxon>
        <taxon>asterids</taxon>
        <taxon>campanulids</taxon>
        <taxon>Asterales</taxon>
        <taxon>Asteraceae</taxon>
        <taxon>Cichorioideae</taxon>
        <taxon>Cichorieae</taxon>
        <taxon>Cichoriinae</taxon>
        <taxon>Cichorium</taxon>
    </lineage>
</organism>
<keyword evidence="2" id="KW-1185">Reference proteome</keyword>
<accession>A0ACB8Z0V0</accession>
<proteinExistence type="predicted"/>